<reference evidence="2 3" key="1">
    <citation type="submission" date="2021-10" db="EMBL/GenBank/DDBJ databases">
        <title>Anaerobic single-cell dispensing facilitates the cultivation of human gut bacteria.</title>
        <authorList>
            <person name="Afrizal A."/>
        </authorList>
    </citation>
    <scope>NUCLEOTIDE SEQUENCE [LARGE SCALE GENOMIC DNA]</scope>
    <source>
        <strain evidence="2 3">CLA-AA-H270</strain>
    </source>
</reference>
<protein>
    <submittedName>
        <fullName evidence="2">Uncharacterized protein</fullName>
    </submittedName>
</protein>
<comment type="caution">
    <text evidence="2">The sequence shown here is derived from an EMBL/GenBank/DDBJ whole genome shotgun (WGS) entry which is preliminary data.</text>
</comment>
<name>A0AAW4VYC0_9FIRM</name>
<evidence type="ECO:0000313" key="2">
    <source>
        <dbReference type="EMBL" id="MCC2177004.1"/>
    </source>
</evidence>
<feature type="region of interest" description="Disordered" evidence="1">
    <location>
        <begin position="47"/>
        <end position="68"/>
    </location>
</feature>
<organism evidence="2 3">
    <name type="scientific">Agathobaculum butyriciproducens</name>
    <dbReference type="NCBI Taxonomy" id="1628085"/>
    <lineage>
        <taxon>Bacteria</taxon>
        <taxon>Bacillati</taxon>
        <taxon>Bacillota</taxon>
        <taxon>Clostridia</taxon>
        <taxon>Eubacteriales</taxon>
        <taxon>Butyricicoccaceae</taxon>
        <taxon>Agathobaculum</taxon>
    </lineage>
</organism>
<evidence type="ECO:0000313" key="3">
    <source>
        <dbReference type="Proteomes" id="UP001298753"/>
    </source>
</evidence>
<gene>
    <name evidence="2" type="ORF">LKD22_07680</name>
</gene>
<accession>A0AAW4VYC0</accession>
<evidence type="ECO:0000256" key="1">
    <source>
        <dbReference type="SAM" id="MobiDB-lite"/>
    </source>
</evidence>
<dbReference type="GeneID" id="98659761"/>
<dbReference type="Proteomes" id="UP001298753">
    <property type="component" value="Unassembled WGS sequence"/>
</dbReference>
<keyword evidence="3" id="KW-1185">Reference proteome</keyword>
<sequence>MDQNELLRRLAAQAGGDAALERLSGALGTADGRRAVEQLSAQHADELEQAAKAAQRGDMRSAAQAAQKLMQTPEGARLAAQLRHIFGK</sequence>
<dbReference type="AlphaFoldDB" id="A0AAW4VYC0"/>
<dbReference type="EMBL" id="JAJEPX010000019">
    <property type="protein sequence ID" value="MCC2177004.1"/>
    <property type="molecule type" value="Genomic_DNA"/>
</dbReference>
<proteinExistence type="predicted"/>
<dbReference type="RefSeq" id="WP_116705580.1">
    <property type="nucleotide sequence ID" value="NZ_DBEZNG010000130.1"/>
</dbReference>